<reference evidence="3" key="1">
    <citation type="journal article" date="2019" name="Int. J. Syst. Evol. Microbiol.">
        <title>The Global Catalogue of Microorganisms (GCM) 10K type strain sequencing project: providing services to taxonomists for standard genome sequencing and annotation.</title>
        <authorList>
            <consortium name="The Broad Institute Genomics Platform"/>
            <consortium name="The Broad Institute Genome Sequencing Center for Infectious Disease"/>
            <person name="Wu L."/>
            <person name="Ma J."/>
        </authorList>
    </citation>
    <scope>NUCLEOTIDE SEQUENCE [LARGE SCALE GENOMIC DNA]</scope>
    <source>
        <strain evidence="3">JCM 16034</strain>
    </source>
</reference>
<evidence type="ECO:0000313" key="2">
    <source>
        <dbReference type="EMBL" id="GAA2201642.1"/>
    </source>
</evidence>
<dbReference type="SUPFAM" id="SSF53850">
    <property type="entry name" value="Periplasmic binding protein-like II"/>
    <property type="match status" value="1"/>
</dbReference>
<organism evidence="2 3">
    <name type="scientific">Sinomonas flava</name>
    <dbReference type="NCBI Taxonomy" id="496857"/>
    <lineage>
        <taxon>Bacteria</taxon>
        <taxon>Bacillati</taxon>
        <taxon>Actinomycetota</taxon>
        <taxon>Actinomycetes</taxon>
        <taxon>Micrococcales</taxon>
        <taxon>Micrococcaceae</taxon>
        <taxon>Sinomonas</taxon>
    </lineage>
</organism>
<dbReference type="RefSeq" id="WP_344300270.1">
    <property type="nucleotide sequence ID" value="NZ_BAAAQW010000007.1"/>
</dbReference>
<dbReference type="PANTHER" id="PTHR43649">
    <property type="entry name" value="ARABINOSE-BINDING PROTEIN-RELATED"/>
    <property type="match status" value="1"/>
</dbReference>
<accession>A0ABP5NTZ8</accession>
<dbReference type="PROSITE" id="PS51257">
    <property type="entry name" value="PROKAR_LIPOPROTEIN"/>
    <property type="match status" value="1"/>
</dbReference>
<dbReference type="InterPro" id="IPR050490">
    <property type="entry name" value="Bact_solute-bd_prot1"/>
</dbReference>
<dbReference type="PANTHER" id="PTHR43649:SF12">
    <property type="entry name" value="DIACETYLCHITOBIOSE BINDING PROTEIN DASA"/>
    <property type="match status" value="1"/>
</dbReference>
<dbReference type="EMBL" id="BAAAQW010000007">
    <property type="protein sequence ID" value="GAA2201642.1"/>
    <property type="molecule type" value="Genomic_DNA"/>
</dbReference>
<feature type="signal peptide" evidence="1">
    <location>
        <begin position="1"/>
        <end position="22"/>
    </location>
</feature>
<evidence type="ECO:0000256" key="1">
    <source>
        <dbReference type="SAM" id="SignalP"/>
    </source>
</evidence>
<comment type="caution">
    <text evidence="2">The sequence shown here is derived from an EMBL/GenBank/DDBJ whole genome shotgun (WGS) entry which is preliminary data.</text>
</comment>
<sequence length="445" mass="46711">MKKPLKFLSAVAAAAAMTMGLAACGSGGSGGGGNASGDTITYWASNQGNSIEDTAAKLKPSLDRFTEKTGVKVKLEVIGWPDLYNRILTAVTSGDGPDVLNIGNTWAVTLQETGAFEPVEGKLLEAVGGKDRFVQSSWSTGGAPGKTPTSVPIYGLAYNLYYNTKLFKAAGIDKAPATWDEFVADAKKLTKDTNGDGKPDQWGFTVAGASVQQNAHQAFVRGLQNGGELFDSSGKPTFDSAEQVKGVKQFIDLMATDKVIAPSDAEIVDGAQKVDNLINGKAAMMFDQSPIKNFTARDFKDWGVAAVPMMTAGATGDEGTQSHVAGINISVFKNSKNKDNAFKLAGWLTSDDEQAYLNKAFSSLPVVNGVTDKDPAFQTEEVKAKQDALANHAKPMPLIAKEGQMETLNGTAMKGLFAKAATGSVSEADIKAALADANNQMAAAQ</sequence>
<gene>
    <name evidence="2" type="ORF">GCM10009849_26860</name>
</gene>
<feature type="chain" id="PRO_5045079675" evidence="1">
    <location>
        <begin position="23"/>
        <end position="445"/>
    </location>
</feature>
<keyword evidence="1" id="KW-0732">Signal</keyword>
<proteinExistence type="predicted"/>
<dbReference type="Pfam" id="PF01547">
    <property type="entry name" value="SBP_bac_1"/>
    <property type="match status" value="1"/>
</dbReference>
<dbReference type="Proteomes" id="UP001500432">
    <property type="component" value="Unassembled WGS sequence"/>
</dbReference>
<name>A0ABP5NTZ8_9MICC</name>
<dbReference type="InterPro" id="IPR006059">
    <property type="entry name" value="SBP"/>
</dbReference>
<evidence type="ECO:0000313" key="3">
    <source>
        <dbReference type="Proteomes" id="UP001500432"/>
    </source>
</evidence>
<dbReference type="Gene3D" id="3.40.190.10">
    <property type="entry name" value="Periplasmic binding protein-like II"/>
    <property type="match status" value="1"/>
</dbReference>
<keyword evidence="3" id="KW-1185">Reference proteome</keyword>
<protein>
    <submittedName>
        <fullName evidence="2">Sugar ABC transporter substrate-binding protein</fullName>
    </submittedName>
</protein>